<evidence type="ECO:0000256" key="1">
    <source>
        <dbReference type="ARBA" id="ARBA00022540"/>
    </source>
</evidence>
<comment type="function">
    <text evidence="3">Binds to the 50S ribosomal subunit and prevents its association with the 30S ribosomal subunit to form the 70S initiation complex.</text>
</comment>
<comment type="similarity">
    <text evidence="3">Belongs to the eIF-6 family.</text>
</comment>
<keyword evidence="2 3" id="KW-0648">Protein biosynthesis</keyword>
<dbReference type="NCBIfam" id="TIGR00323">
    <property type="entry name" value="eIF-6"/>
    <property type="match status" value="1"/>
</dbReference>
<dbReference type="PANTHER" id="PTHR10784">
    <property type="entry name" value="TRANSLATION INITIATION FACTOR 6"/>
    <property type="match status" value="1"/>
</dbReference>
<keyword evidence="1 3" id="KW-0396">Initiation factor</keyword>
<evidence type="ECO:0000256" key="3">
    <source>
        <dbReference type="HAMAP-Rule" id="MF_00032"/>
    </source>
</evidence>
<gene>
    <name evidence="3" type="primary">eif6</name>
</gene>
<dbReference type="SMART" id="SM00654">
    <property type="entry name" value="eIF6"/>
    <property type="match status" value="1"/>
</dbReference>
<evidence type="ECO:0000313" key="4">
    <source>
        <dbReference type="EMBL" id="AIF07147.1"/>
    </source>
</evidence>
<dbReference type="SUPFAM" id="SSF55909">
    <property type="entry name" value="Pentein"/>
    <property type="match status" value="1"/>
</dbReference>
<proteinExistence type="inferred from homology"/>
<dbReference type="GO" id="GO:0043022">
    <property type="term" value="F:ribosome binding"/>
    <property type="evidence" value="ECO:0007669"/>
    <property type="project" value="InterPro"/>
</dbReference>
<dbReference type="InterPro" id="IPR002769">
    <property type="entry name" value="eIF6"/>
</dbReference>
<reference evidence="4" key="1">
    <citation type="journal article" date="2014" name="Genome Biol. Evol.">
        <title>Pangenome evidence for extensive interdomain horizontal transfer affecting lineage core and shell genes in uncultured planktonic thaumarchaeota and euryarchaeota.</title>
        <authorList>
            <person name="Deschamps P."/>
            <person name="Zivanovic Y."/>
            <person name="Moreira D."/>
            <person name="Rodriguez-Valera F."/>
            <person name="Lopez-Garcia P."/>
        </authorList>
    </citation>
    <scope>NUCLEOTIDE SEQUENCE</scope>
</reference>
<sequence length="225" mass="23093">MALLRQDLFNSPYVGVFCAVSEAVALLPPGIPADDREAISEALGAPVIEATVGGSRVLGTLVALNSQGLLVSNLATDRERNALAAVAEKHGLRFGVLEERANAAGNNLLVTNSGGICSPRLSPAAREAARAVLGVELRPQALGGMENVGMLACVTARGGVCHPEIPDEERQALGQRLGVEIMECTANFGMPLVGAGVVATATGAVCGRASTGIELGRLEEALQLF</sequence>
<dbReference type="GO" id="GO:0042256">
    <property type="term" value="P:cytosolic ribosome assembly"/>
    <property type="evidence" value="ECO:0007669"/>
    <property type="project" value="InterPro"/>
</dbReference>
<dbReference type="Pfam" id="PF01912">
    <property type="entry name" value="eIF-6"/>
    <property type="match status" value="1"/>
</dbReference>
<dbReference type="AlphaFoldDB" id="A0A075GY27"/>
<dbReference type="EMBL" id="KF900792">
    <property type="protein sequence ID" value="AIF07147.1"/>
    <property type="molecule type" value="Genomic_DNA"/>
</dbReference>
<protein>
    <recommendedName>
        <fullName evidence="3">Translation initiation factor 6</fullName>
        <shortName evidence="3">aIF-6</shortName>
    </recommendedName>
</protein>
<organism evidence="4">
    <name type="scientific">uncultured marine group II/III euryarchaeote KM3_200_A03</name>
    <dbReference type="NCBI Taxonomy" id="1457974"/>
    <lineage>
        <taxon>Archaea</taxon>
        <taxon>Methanobacteriati</taxon>
        <taxon>Methanobacteriota</taxon>
        <taxon>environmental samples</taxon>
    </lineage>
</organism>
<name>A0A075GY27_9EURY</name>
<dbReference type="HAMAP" id="MF_00032">
    <property type="entry name" value="eIF_6"/>
    <property type="match status" value="1"/>
</dbReference>
<evidence type="ECO:0000256" key="2">
    <source>
        <dbReference type="ARBA" id="ARBA00022917"/>
    </source>
</evidence>
<accession>A0A075GY27</accession>
<dbReference type="GO" id="GO:0003743">
    <property type="term" value="F:translation initiation factor activity"/>
    <property type="evidence" value="ECO:0007669"/>
    <property type="project" value="UniProtKB-UniRule"/>
</dbReference>
<dbReference type="Gene3D" id="3.75.10.10">
    <property type="entry name" value="L-arginine/glycine Amidinotransferase, Chain A"/>
    <property type="match status" value="1"/>
</dbReference>